<evidence type="ECO:0000313" key="2">
    <source>
        <dbReference type="Proteomes" id="UP001375743"/>
    </source>
</evidence>
<protein>
    <submittedName>
        <fullName evidence="1">Uncharacterized protein</fullName>
    </submittedName>
</protein>
<organism evidence="1 2">
    <name type="scientific">Benzoatithermus flavus</name>
    <dbReference type="NCBI Taxonomy" id="3108223"/>
    <lineage>
        <taxon>Bacteria</taxon>
        <taxon>Pseudomonadati</taxon>
        <taxon>Pseudomonadota</taxon>
        <taxon>Alphaproteobacteria</taxon>
        <taxon>Geminicoccales</taxon>
        <taxon>Geminicoccaceae</taxon>
        <taxon>Benzoatithermus</taxon>
    </lineage>
</organism>
<comment type="caution">
    <text evidence="1">The sequence shown here is derived from an EMBL/GenBank/DDBJ whole genome shotgun (WGS) entry which is preliminary data.</text>
</comment>
<keyword evidence="2" id="KW-1185">Reference proteome</keyword>
<evidence type="ECO:0000313" key="1">
    <source>
        <dbReference type="EMBL" id="MEK0082522.1"/>
    </source>
</evidence>
<proteinExistence type="predicted"/>
<dbReference type="Proteomes" id="UP001375743">
    <property type="component" value="Unassembled WGS sequence"/>
</dbReference>
<name>A0ABU8XMW0_9PROT</name>
<reference evidence="1 2" key="1">
    <citation type="submission" date="2024-01" db="EMBL/GenBank/DDBJ databases">
        <title>Multi-omics insights into the function and evolution of sodium benzoate biodegradation pathways in Benzoatithermus flavus gen. nov., sp. nov. from hot spring.</title>
        <authorList>
            <person name="Hu C.-J."/>
            <person name="Li W.-J."/>
        </authorList>
    </citation>
    <scope>NUCLEOTIDE SEQUENCE [LARGE SCALE GENOMIC DNA]</scope>
    <source>
        <strain evidence="1 2">SYSU G07066</strain>
    </source>
</reference>
<sequence>MKNPFLSLWLSQANAWAGAMHGLWAAELQRQQTRMLHEMTRQMLHFWSGAWMIPSASTHAERKPSSSRR</sequence>
<accession>A0ABU8XMW0</accession>
<gene>
    <name evidence="1" type="ORF">U1T56_05130</name>
</gene>
<dbReference type="RefSeq" id="WP_418158377.1">
    <property type="nucleotide sequence ID" value="NZ_JBBLZC010000004.1"/>
</dbReference>
<dbReference type="EMBL" id="JBBLZC010000004">
    <property type="protein sequence ID" value="MEK0082522.1"/>
    <property type="molecule type" value="Genomic_DNA"/>
</dbReference>